<dbReference type="PANTHER" id="PTHR11552">
    <property type="entry name" value="GLUCOSE-METHANOL-CHOLINE GMC OXIDOREDUCTASE"/>
    <property type="match status" value="1"/>
</dbReference>
<dbReference type="KEGG" id="palw:PSAL_018080"/>
<comment type="similarity">
    <text evidence="2 5">Belongs to the GMC oxidoreductase family.</text>
</comment>
<evidence type="ECO:0000313" key="7">
    <source>
        <dbReference type="EMBL" id="QPM90569.1"/>
    </source>
</evidence>
<dbReference type="AlphaFoldDB" id="A0A418SLF9"/>
<gene>
    <name evidence="7" type="primary">alkJ_1</name>
    <name evidence="7" type="ORF">PSAL_018080</name>
</gene>
<dbReference type="SUPFAM" id="SSF51905">
    <property type="entry name" value="FAD/NAD(P)-binding domain"/>
    <property type="match status" value="1"/>
</dbReference>
<dbReference type="SUPFAM" id="SSF54373">
    <property type="entry name" value="FAD-linked reductases, C-terminal domain"/>
    <property type="match status" value="1"/>
</dbReference>
<dbReference type="Gene3D" id="3.30.560.10">
    <property type="entry name" value="Glucose Oxidase, domain 3"/>
    <property type="match status" value="1"/>
</dbReference>
<dbReference type="InterPro" id="IPR007867">
    <property type="entry name" value="GMC_OxRtase_C"/>
</dbReference>
<dbReference type="PANTHER" id="PTHR11552:SF147">
    <property type="entry name" value="CHOLINE DEHYDROGENASE, MITOCHONDRIAL"/>
    <property type="match status" value="1"/>
</dbReference>
<name>A0A418SLF9_9RHOB</name>
<dbReference type="InterPro" id="IPR036188">
    <property type="entry name" value="FAD/NAD-bd_sf"/>
</dbReference>
<evidence type="ECO:0000256" key="3">
    <source>
        <dbReference type="ARBA" id="ARBA00022630"/>
    </source>
</evidence>
<dbReference type="PROSITE" id="PS00623">
    <property type="entry name" value="GMC_OXRED_1"/>
    <property type="match status" value="1"/>
</dbReference>
<protein>
    <submittedName>
        <fullName evidence="7">Alcohol dehydrogenase</fullName>
        <ecNumber evidence="7">1.1.99.-</ecNumber>
    </submittedName>
</protein>
<feature type="domain" description="Glucose-methanol-choline oxidoreductase N-terminal" evidence="6">
    <location>
        <begin position="101"/>
        <end position="124"/>
    </location>
</feature>
<dbReference type="Gene3D" id="3.50.50.60">
    <property type="entry name" value="FAD/NAD(P)-binding domain"/>
    <property type="match status" value="1"/>
</dbReference>
<evidence type="ECO:0000256" key="1">
    <source>
        <dbReference type="ARBA" id="ARBA00001974"/>
    </source>
</evidence>
<keyword evidence="3 5" id="KW-0285">Flavoprotein</keyword>
<sequence>MKQKAGVELGRKPELDPASGQIQHDYVVVGGGAAGCVLANRLSASGRHKVLLIEAGSDTRGPWFELPAGIYYLLSNPKYLWLYRALATEAYGGRATMMMQGRGLGGGSAINGMLYMRGQREDYDLWASLGCPGWDWAGVLPYFIRSECLEAGGKDEAHGRDGPLRLSWIKDLHSLSWDFLQAAQDFGLPFNTDVNSGDQEGVGHLLATIWKGRRQSSAKAFLRPAMGRSNLRVMTGTEALSLTFDGRRVTGLRLRDAAGQDHLVHAGREVILSAGALGSAALLQRSGIGAPEHLTSLGIAPVVAAPEVGENIQDHLFAHLKFATNRARDSHNRVLSSLPRMGFEAVRWLLTRKGALNMPTSQVTGFFRSSPAAGRADLQLSMRPLSFHLAPTGLAIDDFPAITVSAIQTRPFSRGRYRITGPEAVKGELDMGYLSDPRDAEVLARGVTRIREIMGQPAIARHIREEVEPGPDVATLDALQHYLRGAASTVYHPVGTCRMGGDDGAVVDPSLRVRGLGGLRVADSSIMPVIPSGNTNAPSIMIGEKGADLILAGV</sequence>
<dbReference type="Proteomes" id="UP000283786">
    <property type="component" value="Chromosome"/>
</dbReference>
<dbReference type="InterPro" id="IPR000172">
    <property type="entry name" value="GMC_OxRdtase_N"/>
</dbReference>
<keyword evidence="7" id="KW-0560">Oxidoreductase</keyword>
<dbReference type="Pfam" id="PF05199">
    <property type="entry name" value="GMC_oxred_C"/>
    <property type="match status" value="1"/>
</dbReference>
<dbReference type="PIRSF" id="PIRSF000137">
    <property type="entry name" value="Alcohol_oxidase"/>
    <property type="match status" value="1"/>
</dbReference>
<keyword evidence="4 5" id="KW-0274">FAD</keyword>
<dbReference type="EMBL" id="CP060436">
    <property type="protein sequence ID" value="QPM90569.1"/>
    <property type="molecule type" value="Genomic_DNA"/>
</dbReference>
<comment type="cofactor">
    <cofactor evidence="1">
        <name>FAD</name>
        <dbReference type="ChEBI" id="CHEBI:57692"/>
    </cofactor>
</comment>
<keyword evidence="8" id="KW-1185">Reference proteome</keyword>
<dbReference type="InterPro" id="IPR012132">
    <property type="entry name" value="GMC_OxRdtase"/>
</dbReference>
<organism evidence="7 8">
    <name type="scientific">Pseudooceanicola algae</name>
    <dbReference type="NCBI Taxonomy" id="1537215"/>
    <lineage>
        <taxon>Bacteria</taxon>
        <taxon>Pseudomonadati</taxon>
        <taxon>Pseudomonadota</taxon>
        <taxon>Alphaproteobacteria</taxon>
        <taxon>Rhodobacterales</taxon>
        <taxon>Paracoccaceae</taxon>
        <taxon>Pseudooceanicola</taxon>
    </lineage>
</organism>
<dbReference type="GO" id="GO:0050660">
    <property type="term" value="F:flavin adenine dinucleotide binding"/>
    <property type="evidence" value="ECO:0007669"/>
    <property type="project" value="InterPro"/>
</dbReference>
<evidence type="ECO:0000256" key="4">
    <source>
        <dbReference type="ARBA" id="ARBA00022827"/>
    </source>
</evidence>
<proteinExistence type="inferred from homology"/>
<evidence type="ECO:0000259" key="6">
    <source>
        <dbReference type="PROSITE" id="PS00623"/>
    </source>
</evidence>
<evidence type="ECO:0000256" key="2">
    <source>
        <dbReference type="ARBA" id="ARBA00010790"/>
    </source>
</evidence>
<dbReference type="GO" id="GO:0016614">
    <property type="term" value="F:oxidoreductase activity, acting on CH-OH group of donors"/>
    <property type="evidence" value="ECO:0007669"/>
    <property type="project" value="InterPro"/>
</dbReference>
<evidence type="ECO:0000313" key="8">
    <source>
        <dbReference type="Proteomes" id="UP000283786"/>
    </source>
</evidence>
<dbReference type="Pfam" id="PF00732">
    <property type="entry name" value="GMC_oxred_N"/>
    <property type="match status" value="1"/>
</dbReference>
<reference evidence="7 8" key="1">
    <citation type="submission" date="2020-08" db="EMBL/GenBank/DDBJ databases">
        <title>Genome sequence of Rhodobacteraceae bacterium Lw-13e.</title>
        <authorList>
            <person name="Poehlein A."/>
            <person name="Wolter L."/>
            <person name="Daniel R."/>
            <person name="Brinkhoff T."/>
        </authorList>
    </citation>
    <scope>NUCLEOTIDE SEQUENCE [LARGE SCALE GENOMIC DNA]</scope>
    <source>
        <strain evidence="7 8">Lw-13e</strain>
    </source>
</reference>
<dbReference type="EC" id="1.1.99.-" evidence="7"/>
<evidence type="ECO:0000256" key="5">
    <source>
        <dbReference type="RuleBase" id="RU003968"/>
    </source>
</evidence>
<dbReference type="OrthoDB" id="9785276at2"/>
<accession>A0A418SLF9</accession>